<accession>A0AAV4LXG3</accession>
<comment type="caution">
    <text evidence="1">The sequence shown here is derived from an EMBL/GenBank/DDBJ whole genome shotgun (WGS) entry which is preliminary data.</text>
</comment>
<reference evidence="1 2" key="1">
    <citation type="submission" date="2021-06" db="EMBL/GenBank/DDBJ databases">
        <title>Genome sequence of Babesia caballi.</title>
        <authorList>
            <person name="Yamagishi J."/>
            <person name="Kidaka T."/>
            <person name="Ochi A."/>
        </authorList>
    </citation>
    <scope>NUCLEOTIDE SEQUENCE [LARGE SCALE GENOMIC DNA]</scope>
    <source>
        <strain evidence="1">USDA-D6B2</strain>
    </source>
</reference>
<dbReference type="EMBL" id="BPLF01000003">
    <property type="protein sequence ID" value="GIX64443.1"/>
    <property type="molecule type" value="Genomic_DNA"/>
</dbReference>
<evidence type="ECO:0000313" key="1">
    <source>
        <dbReference type="EMBL" id="GIX64443.1"/>
    </source>
</evidence>
<name>A0AAV4LXG3_BABCB</name>
<dbReference type="RefSeq" id="XP_067716512.1">
    <property type="nucleotide sequence ID" value="XM_067860411.1"/>
</dbReference>
<keyword evidence="2" id="KW-1185">Reference proteome</keyword>
<dbReference type="AlphaFoldDB" id="A0AAV4LXG3"/>
<organism evidence="1 2">
    <name type="scientific">Babesia caballi</name>
    <dbReference type="NCBI Taxonomy" id="5871"/>
    <lineage>
        <taxon>Eukaryota</taxon>
        <taxon>Sar</taxon>
        <taxon>Alveolata</taxon>
        <taxon>Apicomplexa</taxon>
        <taxon>Aconoidasida</taxon>
        <taxon>Piroplasmida</taxon>
        <taxon>Babesiidae</taxon>
        <taxon>Babesia</taxon>
    </lineage>
</organism>
<evidence type="ECO:0000313" key="2">
    <source>
        <dbReference type="Proteomes" id="UP001497744"/>
    </source>
</evidence>
<dbReference type="GeneID" id="94195924"/>
<proteinExistence type="predicted"/>
<sequence length="137" mass="14997">MTAWWSDSRAAFTKFSLRRGVGESSGGLPCDVELAQQGLVVEEGAQFLAVVGQEADFEQEEQRTEHQPPKCDENLKLERGVRPCVVAQVNLEILGEALAKNLEVVGHERAAIENCGEMTDEAETVYLATCTCGRVRS</sequence>
<dbReference type="Proteomes" id="UP001497744">
    <property type="component" value="Unassembled WGS sequence"/>
</dbReference>
<protein>
    <submittedName>
        <fullName evidence="1">Uncharacterized protein</fullName>
    </submittedName>
</protein>
<gene>
    <name evidence="1" type="ORF">BcabD6B2_38780</name>
</gene>